<feature type="region of interest" description="Disordered" evidence="1">
    <location>
        <begin position="54"/>
        <end position="74"/>
    </location>
</feature>
<dbReference type="EMBL" id="JYDQ01001155">
    <property type="protein sequence ID" value="KRY05706.1"/>
    <property type="molecule type" value="Genomic_DNA"/>
</dbReference>
<reference evidence="2 3" key="1">
    <citation type="submission" date="2015-01" db="EMBL/GenBank/DDBJ databases">
        <title>Evolution of Trichinella species and genotypes.</title>
        <authorList>
            <person name="Korhonen P.K."/>
            <person name="Edoardo P."/>
            <person name="Giuseppe L.R."/>
            <person name="Gasser R.B."/>
        </authorList>
    </citation>
    <scope>NUCLEOTIDE SEQUENCE [LARGE SCALE GENOMIC DNA]</scope>
    <source>
        <strain evidence="2">ISS2496</strain>
    </source>
</reference>
<dbReference type="Proteomes" id="UP000054783">
    <property type="component" value="Unassembled WGS sequence"/>
</dbReference>
<evidence type="ECO:0000313" key="3">
    <source>
        <dbReference type="Proteomes" id="UP000054783"/>
    </source>
</evidence>
<name>A0A0V0Z116_9BILA</name>
<feature type="region of interest" description="Disordered" evidence="1">
    <location>
        <begin position="1"/>
        <end position="20"/>
    </location>
</feature>
<keyword evidence="3" id="KW-1185">Reference proteome</keyword>
<accession>A0A0V0Z116</accession>
<protein>
    <submittedName>
        <fullName evidence="2">Uncharacterized protein</fullName>
    </submittedName>
</protein>
<comment type="caution">
    <text evidence="2">The sequence shown here is derived from an EMBL/GenBank/DDBJ whole genome shotgun (WGS) entry which is preliminary data.</text>
</comment>
<proteinExistence type="predicted"/>
<evidence type="ECO:0000313" key="2">
    <source>
        <dbReference type="EMBL" id="KRY05706.1"/>
    </source>
</evidence>
<organism evidence="2 3">
    <name type="scientific">Trichinella patagoniensis</name>
    <dbReference type="NCBI Taxonomy" id="990121"/>
    <lineage>
        <taxon>Eukaryota</taxon>
        <taxon>Metazoa</taxon>
        <taxon>Ecdysozoa</taxon>
        <taxon>Nematoda</taxon>
        <taxon>Enoplea</taxon>
        <taxon>Dorylaimia</taxon>
        <taxon>Trichinellida</taxon>
        <taxon>Trichinellidae</taxon>
        <taxon>Trichinella</taxon>
    </lineage>
</organism>
<dbReference type="AlphaFoldDB" id="A0A0V0Z116"/>
<evidence type="ECO:0000256" key="1">
    <source>
        <dbReference type="SAM" id="MobiDB-lite"/>
    </source>
</evidence>
<sequence>MKANVGVKTGGSRVGGPELRSTYPYRQACLPRQGKSHPDTGRSLQSCIFIVQESGGRTPSVAPEPGFNDDESGA</sequence>
<gene>
    <name evidence="2" type="ORF">T12_4493</name>
</gene>